<reference evidence="3 4" key="1">
    <citation type="journal article" date="2019" name="Microorganisms">
        <title>Genome Insights into the Novel Species Microvirga brassicacearum, a Rapeseed Endophyte with Biotechnological Potential.</title>
        <authorList>
            <person name="Jimenez-Gomez A."/>
            <person name="Saati-Santamaria Z."/>
            <person name="Igual J.M."/>
            <person name="Rivas R."/>
            <person name="Mateos P.F."/>
            <person name="Garcia-Fraile P."/>
        </authorList>
    </citation>
    <scope>NUCLEOTIDE SEQUENCE [LARGE SCALE GENOMIC DNA]</scope>
    <source>
        <strain evidence="3 4">CDVBN77</strain>
    </source>
</reference>
<organism evidence="3 4">
    <name type="scientific">Microvirga brassicacearum</name>
    <dbReference type="NCBI Taxonomy" id="2580413"/>
    <lineage>
        <taxon>Bacteria</taxon>
        <taxon>Pseudomonadati</taxon>
        <taxon>Pseudomonadota</taxon>
        <taxon>Alphaproteobacteria</taxon>
        <taxon>Hyphomicrobiales</taxon>
        <taxon>Methylobacteriaceae</taxon>
        <taxon>Microvirga</taxon>
    </lineage>
</organism>
<dbReference type="Proteomes" id="UP000325684">
    <property type="component" value="Unassembled WGS sequence"/>
</dbReference>
<name>A0A5N3PDX5_9HYPH</name>
<keyword evidence="1" id="KW-0520">NAD</keyword>
<dbReference type="PANTHER" id="PTHR43574">
    <property type="entry name" value="EPIMERASE-RELATED"/>
    <property type="match status" value="1"/>
</dbReference>
<comment type="caution">
    <text evidence="3">The sequence shown here is derived from an EMBL/GenBank/DDBJ whole genome shotgun (WGS) entry which is preliminary data.</text>
</comment>
<feature type="domain" description="NAD-dependent epimerase/dehydratase" evidence="2">
    <location>
        <begin position="5"/>
        <end position="234"/>
    </location>
</feature>
<dbReference type="OrthoDB" id="9801785at2"/>
<dbReference type="InterPro" id="IPR036291">
    <property type="entry name" value="NAD(P)-bd_dom_sf"/>
</dbReference>
<evidence type="ECO:0000313" key="3">
    <source>
        <dbReference type="EMBL" id="KAB0267914.1"/>
    </source>
</evidence>
<protein>
    <submittedName>
        <fullName evidence="3">NAD-dependent epimerase/dehydratase family protein</fullName>
    </submittedName>
</protein>
<dbReference type="Pfam" id="PF01370">
    <property type="entry name" value="Epimerase"/>
    <property type="match status" value="1"/>
</dbReference>
<dbReference type="EMBL" id="VCMV01000010">
    <property type="protein sequence ID" value="KAB0267914.1"/>
    <property type="molecule type" value="Genomic_DNA"/>
</dbReference>
<sequence length="335" mass="37300">MPTPILVTGAAGFIGFHVVQRLLRDGHHVVGVDSFTPYYDISLKEARFANLAPHNTFMPERMDLADPDATRDLFAQHRFERVIHLAAQPGVRFIDPQPYVASNLVAFTHMLEACRHNGVEHLVYASSSSVYGANRRLPFSEHAAADHPISLYAATKKANEMMAHSYAHLFGLPVSGLRFFTVYGPWGRPDMAVYTFTRAIAEGREIQVANGGRVWRDFTYVDDIVEGIVRLVFHDATPDPAWDALDPDPATSSAPYRLYNIGNDRPQEINHLIALIEDALGKKARRVDVPLPPGDVLETRADVSALHRAVGFAPSTSLEDGVRLFVDWYRGYHGD</sequence>
<accession>A0A5N3PDX5</accession>
<dbReference type="Gene3D" id="3.40.50.720">
    <property type="entry name" value="NAD(P)-binding Rossmann-like Domain"/>
    <property type="match status" value="1"/>
</dbReference>
<evidence type="ECO:0000259" key="2">
    <source>
        <dbReference type="Pfam" id="PF01370"/>
    </source>
</evidence>
<gene>
    <name evidence="3" type="ORF">FEZ63_06825</name>
</gene>
<evidence type="ECO:0000256" key="1">
    <source>
        <dbReference type="ARBA" id="ARBA00023027"/>
    </source>
</evidence>
<dbReference type="RefSeq" id="WP_150942894.1">
    <property type="nucleotide sequence ID" value="NZ_VCMV01000010.1"/>
</dbReference>
<dbReference type="PRINTS" id="PR01713">
    <property type="entry name" value="NUCEPIMERASE"/>
</dbReference>
<proteinExistence type="predicted"/>
<evidence type="ECO:0000313" key="4">
    <source>
        <dbReference type="Proteomes" id="UP000325684"/>
    </source>
</evidence>
<keyword evidence="4" id="KW-1185">Reference proteome</keyword>
<dbReference type="InterPro" id="IPR001509">
    <property type="entry name" value="Epimerase_deHydtase"/>
</dbReference>
<dbReference type="SUPFAM" id="SSF51735">
    <property type="entry name" value="NAD(P)-binding Rossmann-fold domains"/>
    <property type="match status" value="1"/>
</dbReference>
<dbReference type="AlphaFoldDB" id="A0A5N3PDX5"/>